<comment type="function">
    <text evidence="1">Interacts with EME1 to form a DNA structure-specific endonuclease with substrate preference for branched DNA structures with a 5'-end at the branch nick. Typical substrates include 3'-flap structures, D-loops, replication forks and nicked Holliday junctions. May be required in mitosis for the processing of stalled or collapsed replication fork intermediates. May be required in meiosis for the repair of meiosis-specific double strand breaks subsequent to single-end invasion (SEI).</text>
</comment>
<gene>
    <name evidence="3" type="ORF">OEZ85_011850</name>
</gene>
<comment type="similarity">
    <text evidence="1">Belongs to the XPF family.</text>
</comment>
<keyword evidence="1" id="KW-0540">Nuclease</keyword>
<dbReference type="EC" id="3.1.22.-" evidence="1"/>
<keyword evidence="1" id="KW-0460">Magnesium</keyword>
<dbReference type="Gene3D" id="3.40.50.10130">
    <property type="match status" value="1"/>
</dbReference>
<keyword evidence="1" id="KW-0378">Hydrolase</keyword>
<dbReference type="Proteomes" id="UP001244341">
    <property type="component" value="Chromosome 3b"/>
</dbReference>
<dbReference type="InterPro" id="IPR036388">
    <property type="entry name" value="WH-like_DNA-bd_sf"/>
</dbReference>
<keyword evidence="1" id="KW-0539">Nucleus</keyword>
<keyword evidence="4" id="KW-1185">Reference proteome</keyword>
<feature type="region of interest" description="Disordered" evidence="2">
    <location>
        <begin position="293"/>
        <end position="312"/>
    </location>
</feature>
<keyword evidence="1" id="KW-0233">DNA recombination</keyword>
<evidence type="ECO:0000256" key="1">
    <source>
        <dbReference type="RuleBase" id="RU369042"/>
    </source>
</evidence>
<evidence type="ECO:0000256" key="2">
    <source>
        <dbReference type="SAM" id="MobiDB-lite"/>
    </source>
</evidence>
<dbReference type="PANTHER" id="PTHR13451">
    <property type="entry name" value="CLASS II CROSSOVER JUNCTION ENDONUCLEASE MUS81"/>
    <property type="match status" value="1"/>
</dbReference>
<protein>
    <recommendedName>
        <fullName evidence="1">Crossover junction endonuclease MUS81</fullName>
        <ecNumber evidence="1">3.1.22.-</ecNumber>
    </recommendedName>
</protein>
<keyword evidence="1" id="KW-0479">Metal-binding</keyword>
<evidence type="ECO:0000313" key="4">
    <source>
        <dbReference type="Proteomes" id="UP001244341"/>
    </source>
</evidence>
<dbReference type="EMBL" id="CP126210">
    <property type="protein sequence ID" value="WIA11755.1"/>
    <property type="molecule type" value="Genomic_DNA"/>
</dbReference>
<dbReference type="PANTHER" id="PTHR13451:SF17">
    <property type="entry name" value="CROSSOVER JUNCTION ENDONUCLEASE MUS81"/>
    <property type="match status" value="1"/>
</dbReference>
<comment type="subcellular location">
    <subcellularLocation>
        <location evidence="1">Nucleus</location>
    </subcellularLocation>
</comment>
<sequence>MPRKEPLNDKIVEALENRKRNCQLLRNDKEFTYGTAIAAIKAVRTNITRAAHVLDLKICRTMREEIVDIINGTAPVDVAGPSPRQLRNAERLGPNREFRNPPAKGAGSWCILLALHNAQGRDTLTKDQIIRWAGSHLHVNLNDGAAGHTKWSGCKTLENNGWMRRKAYSRMYGGGGTAGFGGRKDEFELTEGGSRLAAILWEQHFGAGGGPSTAAAAAGRQQHRHSASPAGLGGLSTTAAAAAARAGGLDAVFDQLTTGPEFINPHGGAAAAAAAAAGRASAGVSPFTGRGRVLGGGRGSSSSGRRLEFDRDDELSEGAADADMEGFIENERALELPMVLSKKGLAHVQQTVGWLMAPQGGGWALQMAVADDKKSVTICKLQDAAPAAGSKHMQAAAAAPGVPAHNPLAALESMLRMQQQQQQMCIELLESQDAAAAGGLGLGLADLDDAMQQDGSTAAAAAAAAAAGNPGSRCPGTCATGGNVPGASGGTAGSSRAATDEAAAAAAAAAAGSGLVGSSSTGFELKLVVDDKERRSEDDYLKIFSNIRQEHMRLQQLLQGATLDVDRDRLPLGDYTWLMLPAGAAPSAADADSEDEQADERAAAAERAACVLAGAVVERKTMRDLVGRSAAGDHIRQLQRMYQLRELVPLQLLLLENLSHMAGRYTVYQPGPGSSTAACTVDSEASLFDFIVRAAVSPYGGTQRILLTPSEGDTRAVLLAMSQLLLHEMQQLQRHAANSTQQQQQQQQQHKLLAATQTSYPEFASLCQQVNHRLPRSQLPIELCSMAAVSPVSPEVAFSVTRGAAKTWLASAAVPDCTGH</sequence>
<keyword evidence="1" id="KW-0227">DNA damage</keyword>
<proteinExistence type="inferred from homology"/>
<dbReference type="Gene3D" id="1.10.10.10">
    <property type="entry name" value="Winged helix-like DNA-binding domain superfamily/Winged helix DNA-binding domain"/>
    <property type="match status" value="1"/>
</dbReference>
<name>A0ABY8TRM3_TETOB</name>
<comment type="cofactor">
    <cofactor evidence="1">
        <name>Mg(2+)</name>
        <dbReference type="ChEBI" id="CHEBI:18420"/>
    </cofactor>
</comment>
<organism evidence="3 4">
    <name type="scientific">Tetradesmus obliquus</name>
    <name type="common">Green alga</name>
    <name type="synonym">Acutodesmus obliquus</name>
    <dbReference type="NCBI Taxonomy" id="3088"/>
    <lineage>
        <taxon>Eukaryota</taxon>
        <taxon>Viridiplantae</taxon>
        <taxon>Chlorophyta</taxon>
        <taxon>core chlorophytes</taxon>
        <taxon>Chlorophyceae</taxon>
        <taxon>CS clade</taxon>
        <taxon>Sphaeropleales</taxon>
        <taxon>Scenedesmaceae</taxon>
        <taxon>Tetradesmus</taxon>
    </lineage>
</organism>
<evidence type="ECO:0000313" key="3">
    <source>
        <dbReference type="EMBL" id="WIA11755.1"/>
    </source>
</evidence>
<dbReference type="InterPro" id="IPR033309">
    <property type="entry name" value="Mus81"/>
</dbReference>
<keyword evidence="1" id="KW-0255">Endonuclease</keyword>
<accession>A0ABY8TRM3</accession>
<keyword evidence="1" id="KW-0234">DNA repair</keyword>
<dbReference type="InterPro" id="IPR011335">
    <property type="entry name" value="Restrct_endonuc-II-like"/>
</dbReference>
<dbReference type="SUPFAM" id="SSF52980">
    <property type="entry name" value="Restriction endonuclease-like"/>
    <property type="match status" value="1"/>
</dbReference>
<comment type="subunit">
    <text evidence="1">Interacts with EME1.</text>
</comment>
<feature type="region of interest" description="Disordered" evidence="2">
    <location>
        <begin position="210"/>
        <end position="232"/>
    </location>
</feature>
<reference evidence="3 4" key="1">
    <citation type="submission" date="2023-05" db="EMBL/GenBank/DDBJ databases">
        <title>A 100% complete, gapless, phased diploid assembly of the Scenedesmus obliquus UTEX 3031 genome.</title>
        <authorList>
            <person name="Biondi T.C."/>
            <person name="Hanschen E.R."/>
            <person name="Kwon T."/>
            <person name="Eng W."/>
            <person name="Kruse C.P.S."/>
            <person name="Koehler S.I."/>
            <person name="Kunde Y."/>
            <person name="Gleasner C.D."/>
            <person name="You Mak K.T."/>
            <person name="Polle J."/>
            <person name="Hovde B.T."/>
            <person name="Starkenburg S.R."/>
        </authorList>
    </citation>
    <scope>NUCLEOTIDE SEQUENCE [LARGE SCALE GENOMIC DNA]</scope>
    <source>
        <strain evidence="3 4">DOE0152z</strain>
    </source>
</reference>